<evidence type="ECO:0000256" key="1">
    <source>
        <dbReference type="SAM" id="MobiDB-lite"/>
    </source>
</evidence>
<dbReference type="Pfam" id="PF24764">
    <property type="entry name" value="rva_4"/>
    <property type="match status" value="1"/>
</dbReference>
<accession>A0ABR3JWZ9</accession>
<dbReference type="Proteomes" id="UP001556367">
    <property type="component" value="Unassembled WGS sequence"/>
</dbReference>
<dbReference type="InterPro" id="IPR058913">
    <property type="entry name" value="Integrase_dom_put"/>
</dbReference>
<comment type="caution">
    <text evidence="3">The sequence shown here is derived from an EMBL/GenBank/DDBJ whole genome shotgun (WGS) entry which is preliminary data.</text>
</comment>
<dbReference type="EMBL" id="JASNQZ010000001">
    <property type="protein sequence ID" value="KAL0960439.1"/>
    <property type="molecule type" value="Genomic_DNA"/>
</dbReference>
<keyword evidence="4" id="KW-1185">Reference proteome</keyword>
<sequence>MPADRVPRLASVPRKQKNQHKPVPPEEDLKPVIEYYWHLGLNDKKVAEHALDHFDCTKFGLSNTTMKRLRRKWGFASTRQQRNTFETIAPFVQEIRSRFPTMGARSMVSALRQDYGLRVPERLLQDFLKLSEPEAVEARKRYKFIRRTYYTAGVNDVLVFDQHDKWKKYGLFLHAGLDPFPGRGWWLKIWWTNRNPKLIVSYYLEAARRIGGITLTTQSDRGKENNGIANCHTCIRHELDPSLAGTLQHKWKYNTHNIKSEAFWSQLRRQWVPGFEEILDHGVNEGFYDINEPVERLLFRWLAIPWLQAELDSFLARYNSTPRRADRRKILPSAIPDLVCAKPHLYGTRDFKVIVPSEVFDRAEERWAPPDDPVFHLVPPSFQSRVQDVYSSLGNPRVSSVTFWTIYNEVLHMLRQLPEDPALAPDLTVEASAFEVEVPILPGLQNLRNGDAVVGDGAQSDVTDDEAEVEDSLVLDADVLGVDLRLYADFSD</sequence>
<evidence type="ECO:0000313" key="4">
    <source>
        <dbReference type="Proteomes" id="UP001556367"/>
    </source>
</evidence>
<name>A0ABR3JWZ9_9AGAR</name>
<dbReference type="PANTHER" id="PTHR46177:SF1">
    <property type="entry name" value="INTEGRASE CATALYTIC DOMAIN-CONTAINING PROTEIN"/>
    <property type="match status" value="1"/>
</dbReference>
<gene>
    <name evidence="3" type="ORF">HGRIS_005482</name>
</gene>
<feature type="domain" description="Integrase core" evidence="2">
    <location>
        <begin position="150"/>
        <end position="329"/>
    </location>
</feature>
<feature type="region of interest" description="Disordered" evidence="1">
    <location>
        <begin position="1"/>
        <end position="26"/>
    </location>
</feature>
<dbReference type="PANTHER" id="PTHR46177">
    <property type="entry name" value="INTEGRASE CATALYTIC DOMAIN-CONTAINING PROTEIN"/>
    <property type="match status" value="1"/>
</dbReference>
<evidence type="ECO:0000259" key="2">
    <source>
        <dbReference type="Pfam" id="PF24764"/>
    </source>
</evidence>
<organism evidence="3 4">
    <name type="scientific">Hohenbuehelia grisea</name>
    <dbReference type="NCBI Taxonomy" id="104357"/>
    <lineage>
        <taxon>Eukaryota</taxon>
        <taxon>Fungi</taxon>
        <taxon>Dikarya</taxon>
        <taxon>Basidiomycota</taxon>
        <taxon>Agaricomycotina</taxon>
        <taxon>Agaricomycetes</taxon>
        <taxon>Agaricomycetidae</taxon>
        <taxon>Agaricales</taxon>
        <taxon>Pleurotineae</taxon>
        <taxon>Pleurotaceae</taxon>
        <taxon>Hohenbuehelia</taxon>
    </lineage>
</organism>
<protein>
    <recommendedName>
        <fullName evidence="2">Integrase core domain-containing protein</fullName>
    </recommendedName>
</protein>
<evidence type="ECO:0000313" key="3">
    <source>
        <dbReference type="EMBL" id="KAL0960439.1"/>
    </source>
</evidence>
<proteinExistence type="predicted"/>
<reference evidence="4" key="1">
    <citation type="submission" date="2024-06" db="EMBL/GenBank/DDBJ databases">
        <title>Multi-omics analyses provide insights into the biosynthesis of the anticancer antibiotic pleurotin in Hohenbuehelia grisea.</title>
        <authorList>
            <person name="Weaver J.A."/>
            <person name="Alberti F."/>
        </authorList>
    </citation>
    <scope>NUCLEOTIDE SEQUENCE [LARGE SCALE GENOMIC DNA]</scope>
    <source>
        <strain evidence="4">T-177</strain>
    </source>
</reference>